<evidence type="ECO:0000313" key="3">
    <source>
        <dbReference type="EMBL" id="KAG3208260.1"/>
    </source>
</evidence>
<sequence>MADGRLVRCAKEVFLDLELVAIAGSASMWSVSCVILEGDDDEFLLGRDALKTLGIDVQDQLAQLAGSSF</sequence>
<accession>A0A329SW60</accession>
<dbReference type="EMBL" id="RCMK01000010">
    <property type="protein sequence ID" value="KAG2954700.1"/>
    <property type="molecule type" value="Genomic_DNA"/>
</dbReference>
<dbReference type="Proteomes" id="UP000760860">
    <property type="component" value="Unassembled WGS sequence"/>
</dbReference>
<organism evidence="4 5">
    <name type="scientific">Phytophthora cactorum</name>
    <dbReference type="NCBI Taxonomy" id="29920"/>
    <lineage>
        <taxon>Eukaryota</taxon>
        <taxon>Sar</taxon>
        <taxon>Stramenopiles</taxon>
        <taxon>Oomycota</taxon>
        <taxon>Peronosporomycetes</taxon>
        <taxon>Peronosporales</taxon>
        <taxon>Peronosporaceae</taxon>
        <taxon>Phytophthora</taxon>
    </lineage>
</organism>
<dbReference type="EMBL" id="MJFZ01000054">
    <property type="protein sequence ID" value="RAW40028.1"/>
    <property type="molecule type" value="Genomic_DNA"/>
</dbReference>
<evidence type="ECO:0000313" key="4">
    <source>
        <dbReference type="EMBL" id="RAW40028.1"/>
    </source>
</evidence>
<dbReference type="Proteomes" id="UP000251314">
    <property type="component" value="Unassembled WGS sequence"/>
</dbReference>
<dbReference type="OrthoDB" id="166697at2759"/>
<reference evidence="1" key="2">
    <citation type="submission" date="2018-10" db="EMBL/GenBank/DDBJ databases">
        <title>Effector identification in a new, highly contiguous assembly of the strawberry crown rot pathogen Phytophthora cactorum.</title>
        <authorList>
            <person name="Armitage A.D."/>
            <person name="Nellist C.F."/>
            <person name="Bates H."/>
            <person name="Vickerstaff R.J."/>
            <person name="Harrison R.J."/>
        </authorList>
    </citation>
    <scope>NUCLEOTIDE SEQUENCE</scope>
    <source>
        <strain evidence="1">4040</strain>
        <strain evidence="2">P415</strain>
        <strain evidence="3">P421</strain>
    </source>
</reference>
<proteinExistence type="predicted"/>
<dbReference type="EMBL" id="RCMV01001511">
    <property type="protein sequence ID" value="KAG3208260.1"/>
    <property type="molecule type" value="Genomic_DNA"/>
</dbReference>
<protein>
    <submittedName>
        <fullName evidence="4">Uncharacterized protein</fullName>
    </submittedName>
</protein>
<evidence type="ECO:0000313" key="2">
    <source>
        <dbReference type="EMBL" id="KAG2983518.1"/>
    </source>
</evidence>
<gene>
    <name evidence="4" type="ORF">PC110_g3711</name>
    <name evidence="1" type="ORF">PC117_g946</name>
    <name evidence="2" type="ORF">PC118_g9396</name>
    <name evidence="3" type="ORF">PC129_g20710</name>
</gene>
<dbReference type="AlphaFoldDB" id="A0A329SW60"/>
<name>A0A329SW60_9STRA</name>
<evidence type="ECO:0000313" key="1">
    <source>
        <dbReference type="EMBL" id="KAG2954700.1"/>
    </source>
</evidence>
<dbReference type="VEuPathDB" id="FungiDB:PC110_g3711"/>
<dbReference type="Proteomes" id="UP000697107">
    <property type="component" value="Unassembled WGS sequence"/>
</dbReference>
<comment type="caution">
    <text evidence="4">The sequence shown here is derived from an EMBL/GenBank/DDBJ whole genome shotgun (WGS) entry which is preliminary data.</text>
</comment>
<evidence type="ECO:0000313" key="5">
    <source>
        <dbReference type="Proteomes" id="UP000251314"/>
    </source>
</evidence>
<dbReference type="Proteomes" id="UP000736787">
    <property type="component" value="Unassembled WGS sequence"/>
</dbReference>
<keyword evidence="5" id="KW-1185">Reference proteome</keyword>
<dbReference type="PROSITE" id="PS51257">
    <property type="entry name" value="PROKAR_LIPOPROTEIN"/>
    <property type="match status" value="1"/>
</dbReference>
<dbReference type="EMBL" id="RCML01000256">
    <property type="protein sequence ID" value="KAG2983518.1"/>
    <property type="molecule type" value="Genomic_DNA"/>
</dbReference>
<reference evidence="4 5" key="1">
    <citation type="submission" date="2018-01" db="EMBL/GenBank/DDBJ databases">
        <title>Draft genome of the strawberry crown rot pathogen Phytophthora cactorum.</title>
        <authorList>
            <person name="Armitage A.D."/>
            <person name="Lysoe E."/>
            <person name="Nellist C.F."/>
            <person name="Harrison R.J."/>
            <person name="Brurberg M.B."/>
        </authorList>
    </citation>
    <scope>NUCLEOTIDE SEQUENCE [LARGE SCALE GENOMIC DNA]</scope>
    <source>
        <strain evidence="4 5">10300</strain>
    </source>
</reference>